<feature type="domain" description="MacB-like periplasmic core" evidence="8">
    <location>
        <begin position="108"/>
        <end position="318"/>
    </location>
</feature>
<feature type="transmembrane region" description="Helical" evidence="6">
    <location>
        <begin position="517"/>
        <end position="539"/>
    </location>
</feature>
<feature type="transmembrane region" description="Helical" evidence="6">
    <location>
        <begin position="856"/>
        <end position="878"/>
    </location>
</feature>
<feature type="transmembrane region" description="Helical" evidence="6">
    <location>
        <begin position="824"/>
        <end position="844"/>
    </location>
</feature>
<evidence type="ECO:0000256" key="5">
    <source>
        <dbReference type="ARBA" id="ARBA00023136"/>
    </source>
</evidence>
<name>A0A916JBQ7_9BACT</name>
<comment type="subcellular location">
    <subcellularLocation>
        <location evidence="1">Cell membrane</location>
        <topology evidence="1">Multi-pass membrane protein</topology>
    </subcellularLocation>
</comment>
<keyword evidence="10" id="KW-1185">Reference proteome</keyword>
<dbReference type="AlphaFoldDB" id="A0A916JBQ7"/>
<dbReference type="GO" id="GO:0022857">
    <property type="term" value="F:transmembrane transporter activity"/>
    <property type="evidence" value="ECO:0007669"/>
    <property type="project" value="TreeGrafter"/>
</dbReference>
<evidence type="ECO:0000256" key="3">
    <source>
        <dbReference type="ARBA" id="ARBA00022692"/>
    </source>
</evidence>
<dbReference type="InterPro" id="IPR025857">
    <property type="entry name" value="MacB_PCD"/>
</dbReference>
<sequence>MKQQQNLQPPRWADKLLEWFVAPHWLEYIQGDLHEAFHKRAGELGPVRARIHYVWAVMHCLTPFFIKRRNIKPVYKDDYHYTKPHFTDMLSSYLTIAFRNLWRHKAFTAINVIGLAVGLATCLLIILFVGHELSYDDYHTHADRMYRMTLKVRLSEKDIHYAYASEPAGPALLRDYPGVQEVARLRDDGGMLVTSGQETFREENVAFVDSNFFSFFSIPLISGSGANVLTEPKTVVLTATKARKYFGDADPVGKTLIIGDRGVFRVTGVCEDIPSNTHFHYDMFGSFSSVNQGLKWLASGAYTYVLLRDGYSIRQVEEHSKGFLSKYMATEIKDFLGIDLSEFLRRGDRMGFDFQPVKSIHLYSDLDDELEANGDIKYVYIFSVIAMLILLLACINFMNLSTAGSAGRSKEIGVRKVLGSIRRQLVSQFLTESVILTFLALLLALTLVLLLLPGFNILAGKQFTRYDIMDWRMLSAAVLACFMIGLLAGSYPAFVLSAFKPVTVLKGRMQVGLKSGWLRNTLVTGQFVVSIGIIIATIVTKQQLRFMQNKKVGFDKEQLLILHDTHVLGPKLDSFKAELAALTSVTHITRAGFLPAGTSHQSQDGILVRGRSGTESFVTKSYYIDEDYLATLGMSVTQGRNFSKAFPSDSSAILINEAAVRAYGFRDPIGKQLSTTGNGTPGSGHTYTIVGVVKDFHFESMHQRIAPLIMFYGGDNSQLALRIRTHDVTSLLENIGQRWKAETGNPFVYSFLNDRFNNIYQSEQRIGQLFGVFAGLAILIACLGLFGLAALTTHQRTKEIGVRKVLGASVTSVVTLLLTNYLRLILIAMLIASPIAGYTMNLWLQDFAFRIHLSWWFFALSGGVALFVAILTVSYQAIKAALVNPVASLRSE</sequence>
<keyword evidence="4 6" id="KW-1133">Transmembrane helix</keyword>
<dbReference type="Pfam" id="PF02687">
    <property type="entry name" value="FtsX"/>
    <property type="match status" value="2"/>
</dbReference>
<dbReference type="PANTHER" id="PTHR30572">
    <property type="entry name" value="MEMBRANE COMPONENT OF TRANSPORTER-RELATED"/>
    <property type="match status" value="1"/>
</dbReference>
<dbReference type="NCBIfam" id="NF038404">
    <property type="entry name" value="perm_prefix_2"/>
    <property type="match status" value="1"/>
</dbReference>
<keyword evidence="3 6" id="KW-0812">Transmembrane</keyword>
<organism evidence="9 10">
    <name type="scientific">Dyadobacter helix</name>
    <dbReference type="NCBI Taxonomy" id="2822344"/>
    <lineage>
        <taxon>Bacteria</taxon>
        <taxon>Pseudomonadati</taxon>
        <taxon>Bacteroidota</taxon>
        <taxon>Cytophagia</taxon>
        <taxon>Cytophagales</taxon>
        <taxon>Spirosomataceae</taxon>
        <taxon>Dyadobacter</taxon>
    </lineage>
</organism>
<evidence type="ECO:0000256" key="2">
    <source>
        <dbReference type="ARBA" id="ARBA00022475"/>
    </source>
</evidence>
<dbReference type="RefSeq" id="WP_215238871.1">
    <property type="nucleotide sequence ID" value="NZ_CAJRAF010000002.1"/>
</dbReference>
<evidence type="ECO:0000256" key="4">
    <source>
        <dbReference type="ARBA" id="ARBA00022989"/>
    </source>
</evidence>
<dbReference type="GO" id="GO:0005886">
    <property type="term" value="C:plasma membrane"/>
    <property type="evidence" value="ECO:0007669"/>
    <property type="project" value="UniProtKB-SubCell"/>
</dbReference>
<dbReference type="Pfam" id="PF12704">
    <property type="entry name" value="MacB_PCD"/>
    <property type="match status" value="2"/>
</dbReference>
<dbReference type="InterPro" id="IPR047699">
    <property type="entry name" value="Permease_put_prefix"/>
</dbReference>
<dbReference type="EMBL" id="CAJRAF010000002">
    <property type="protein sequence ID" value="CAG4999389.1"/>
    <property type="molecule type" value="Genomic_DNA"/>
</dbReference>
<feature type="domain" description="ABC3 transporter permease C-terminal" evidence="7">
    <location>
        <begin position="384"/>
        <end position="497"/>
    </location>
</feature>
<evidence type="ECO:0000313" key="10">
    <source>
        <dbReference type="Proteomes" id="UP000680038"/>
    </source>
</evidence>
<evidence type="ECO:0008006" key="11">
    <source>
        <dbReference type="Google" id="ProtNLM"/>
    </source>
</evidence>
<accession>A0A916JBQ7</accession>
<feature type="transmembrane region" description="Helical" evidence="6">
    <location>
        <begin position="378"/>
        <end position="400"/>
    </location>
</feature>
<feature type="domain" description="ABC3 transporter permease C-terminal" evidence="7">
    <location>
        <begin position="772"/>
        <end position="881"/>
    </location>
</feature>
<feature type="transmembrane region" description="Helical" evidence="6">
    <location>
        <begin position="769"/>
        <end position="789"/>
    </location>
</feature>
<keyword evidence="2" id="KW-1003">Cell membrane</keyword>
<evidence type="ECO:0000313" key="9">
    <source>
        <dbReference type="EMBL" id="CAG4999389.1"/>
    </source>
</evidence>
<evidence type="ECO:0000256" key="1">
    <source>
        <dbReference type="ARBA" id="ARBA00004651"/>
    </source>
</evidence>
<dbReference type="PANTHER" id="PTHR30572:SF18">
    <property type="entry name" value="ABC-TYPE MACROLIDE FAMILY EXPORT SYSTEM PERMEASE COMPONENT 2"/>
    <property type="match status" value="1"/>
</dbReference>
<feature type="transmembrane region" description="Helical" evidence="6">
    <location>
        <begin position="429"/>
        <end position="453"/>
    </location>
</feature>
<protein>
    <recommendedName>
        <fullName evidence="11">ABC transport system permease protein</fullName>
    </recommendedName>
</protein>
<gene>
    <name evidence="9" type="ORF">DYBT9275_02215</name>
</gene>
<evidence type="ECO:0000259" key="8">
    <source>
        <dbReference type="Pfam" id="PF12704"/>
    </source>
</evidence>
<reference evidence="9" key="1">
    <citation type="submission" date="2021-04" db="EMBL/GenBank/DDBJ databases">
        <authorList>
            <person name="Rodrigo-Torres L."/>
            <person name="Arahal R. D."/>
            <person name="Lucena T."/>
        </authorList>
    </citation>
    <scope>NUCLEOTIDE SEQUENCE</scope>
    <source>
        <strain evidence="9">CECT 9275</strain>
    </source>
</reference>
<dbReference type="Proteomes" id="UP000680038">
    <property type="component" value="Unassembled WGS sequence"/>
</dbReference>
<dbReference type="InterPro" id="IPR003838">
    <property type="entry name" value="ABC3_permease_C"/>
</dbReference>
<evidence type="ECO:0000259" key="7">
    <source>
        <dbReference type="Pfam" id="PF02687"/>
    </source>
</evidence>
<evidence type="ECO:0000256" key="6">
    <source>
        <dbReference type="SAM" id="Phobius"/>
    </source>
</evidence>
<proteinExistence type="predicted"/>
<comment type="caution">
    <text evidence="9">The sequence shown here is derived from an EMBL/GenBank/DDBJ whole genome shotgun (WGS) entry which is preliminary data.</text>
</comment>
<keyword evidence="5 6" id="KW-0472">Membrane</keyword>
<feature type="transmembrane region" description="Helical" evidence="6">
    <location>
        <begin position="473"/>
        <end position="496"/>
    </location>
</feature>
<feature type="transmembrane region" description="Helical" evidence="6">
    <location>
        <begin position="106"/>
        <end position="129"/>
    </location>
</feature>
<feature type="domain" description="MacB-like periplasmic core" evidence="8">
    <location>
        <begin position="603"/>
        <end position="698"/>
    </location>
</feature>
<dbReference type="InterPro" id="IPR050250">
    <property type="entry name" value="Macrolide_Exporter_MacB"/>
</dbReference>